<feature type="signal peptide" evidence="1">
    <location>
        <begin position="1"/>
        <end position="21"/>
    </location>
</feature>
<evidence type="ECO:0000313" key="3">
    <source>
        <dbReference type="Proteomes" id="UP000266234"/>
    </source>
</evidence>
<keyword evidence="1" id="KW-0732">Signal</keyword>
<keyword evidence="3" id="KW-1185">Reference proteome</keyword>
<comment type="caution">
    <text evidence="2">The sequence shown here is derived from an EMBL/GenBank/DDBJ whole genome shotgun (WGS) entry which is preliminary data.</text>
</comment>
<organism evidence="2 3">
    <name type="scientific">Fusarium longipes</name>
    <dbReference type="NCBI Taxonomy" id="694270"/>
    <lineage>
        <taxon>Eukaryota</taxon>
        <taxon>Fungi</taxon>
        <taxon>Dikarya</taxon>
        <taxon>Ascomycota</taxon>
        <taxon>Pezizomycotina</taxon>
        <taxon>Sordariomycetes</taxon>
        <taxon>Hypocreomycetidae</taxon>
        <taxon>Hypocreales</taxon>
        <taxon>Nectriaceae</taxon>
        <taxon>Fusarium</taxon>
    </lineage>
</organism>
<evidence type="ECO:0008006" key="4">
    <source>
        <dbReference type="Google" id="ProtNLM"/>
    </source>
</evidence>
<name>A0A395S5G4_9HYPO</name>
<sequence length="241" mass="24977">MVSQSFLAVAAVAIGLLGAEASPCRPTTVASLSETSSTVVSLPETTTLTSLAETTLTTVDVTTSTVLEETTSTTVAASTTTTEAPGCVETQILQNPGFDNGIGASPWQTESDVDANDVFSGTRALSFRFNNGGGSGSLAQNLPTLDGDYELSYRWKVVHGTNVGGGFSCSIEPKIGDSTLFGAYPYDFDGWNLDTQTWSSGGDAVTGASLSFSVTCSGEYDSLIINLDDVTLTRVCGEASR</sequence>
<reference evidence="2 3" key="1">
    <citation type="journal article" date="2018" name="PLoS Pathog.">
        <title>Evolution of structural diversity of trichothecenes, a family of toxins produced by plant pathogenic and entomopathogenic fungi.</title>
        <authorList>
            <person name="Proctor R.H."/>
            <person name="McCormick S.P."/>
            <person name="Kim H.S."/>
            <person name="Cardoza R.E."/>
            <person name="Stanley A.M."/>
            <person name="Lindo L."/>
            <person name="Kelly A."/>
            <person name="Brown D.W."/>
            <person name="Lee T."/>
            <person name="Vaughan M.M."/>
            <person name="Alexander N.J."/>
            <person name="Busman M."/>
            <person name="Gutierrez S."/>
        </authorList>
    </citation>
    <scope>NUCLEOTIDE SEQUENCE [LARGE SCALE GENOMIC DNA]</scope>
    <source>
        <strain evidence="2 3">NRRL 20695</strain>
    </source>
</reference>
<dbReference type="AlphaFoldDB" id="A0A395S5G4"/>
<proteinExistence type="predicted"/>
<dbReference type="EMBL" id="PXOG01000205">
    <property type="protein sequence ID" value="RGP67477.1"/>
    <property type="molecule type" value="Genomic_DNA"/>
</dbReference>
<protein>
    <recommendedName>
        <fullName evidence="4">CBM-cenC domain-containing protein</fullName>
    </recommendedName>
</protein>
<feature type="chain" id="PRO_5017235881" description="CBM-cenC domain-containing protein" evidence="1">
    <location>
        <begin position="22"/>
        <end position="241"/>
    </location>
</feature>
<evidence type="ECO:0000256" key="1">
    <source>
        <dbReference type="SAM" id="SignalP"/>
    </source>
</evidence>
<gene>
    <name evidence="2" type="ORF">FLONG3_8498</name>
</gene>
<dbReference type="OrthoDB" id="5099324at2759"/>
<dbReference type="Proteomes" id="UP000266234">
    <property type="component" value="Unassembled WGS sequence"/>
</dbReference>
<accession>A0A395S5G4</accession>
<evidence type="ECO:0000313" key="2">
    <source>
        <dbReference type="EMBL" id="RGP67477.1"/>
    </source>
</evidence>